<evidence type="ECO:0000313" key="3">
    <source>
        <dbReference type="Proteomes" id="UP000053144"/>
    </source>
</evidence>
<accession>A0A0L9T7P9</accession>
<dbReference type="EMBL" id="KQ258317">
    <property type="protein sequence ID" value="KOM26386.1"/>
    <property type="molecule type" value="Genomic_DNA"/>
</dbReference>
<keyword evidence="1" id="KW-1133">Transmembrane helix</keyword>
<name>A0A0L9T7P9_PHAAN</name>
<gene>
    <name evidence="2" type="ORF">LR48_Vigan263s000900</name>
</gene>
<sequence>MTVEKRMSDSGEEFPVDDDPICLMILLVVVVNMDILLLMELFIENEYYSELQLP</sequence>
<feature type="transmembrane region" description="Helical" evidence="1">
    <location>
        <begin position="21"/>
        <end position="43"/>
    </location>
</feature>
<dbReference type="Proteomes" id="UP000053144">
    <property type="component" value="Unassembled WGS sequence"/>
</dbReference>
<dbReference type="AlphaFoldDB" id="A0A0L9T7P9"/>
<organism evidence="2 3">
    <name type="scientific">Phaseolus angularis</name>
    <name type="common">Azuki bean</name>
    <name type="synonym">Vigna angularis</name>
    <dbReference type="NCBI Taxonomy" id="3914"/>
    <lineage>
        <taxon>Eukaryota</taxon>
        <taxon>Viridiplantae</taxon>
        <taxon>Streptophyta</taxon>
        <taxon>Embryophyta</taxon>
        <taxon>Tracheophyta</taxon>
        <taxon>Spermatophyta</taxon>
        <taxon>Magnoliopsida</taxon>
        <taxon>eudicotyledons</taxon>
        <taxon>Gunneridae</taxon>
        <taxon>Pentapetalae</taxon>
        <taxon>rosids</taxon>
        <taxon>fabids</taxon>
        <taxon>Fabales</taxon>
        <taxon>Fabaceae</taxon>
        <taxon>Papilionoideae</taxon>
        <taxon>50 kb inversion clade</taxon>
        <taxon>NPAAA clade</taxon>
        <taxon>indigoferoid/millettioid clade</taxon>
        <taxon>Phaseoleae</taxon>
        <taxon>Vigna</taxon>
    </lineage>
</organism>
<proteinExistence type="predicted"/>
<evidence type="ECO:0008006" key="4">
    <source>
        <dbReference type="Google" id="ProtNLM"/>
    </source>
</evidence>
<keyword evidence="1" id="KW-0472">Membrane</keyword>
<evidence type="ECO:0000313" key="2">
    <source>
        <dbReference type="EMBL" id="KOM26386.1"/>
    </source>
</evidence>
<keyword evidence="1" id="KW-0812">Transmembrane</keyword>
<reference evidence="3" key="1">
    <citation type="journal article" date="2015" name="Proc. Natl. Acad. Sci. U.S.A.">
        <title>Genome sequencing of adzuki bean (Vigna angularis) provides insight into high starch and low fat accumulation and domestication.</title>
        <authorList>
            <person name="Yang K."/>
            <person name="Tian Z."/>
            <person name="Chen C."/>
            <person name="Luo L."/>
            <person name="Zhao B."/>
            <person name="Wang Z."/>
            <person name="Yu L."/>
            <person name="Li Y."/>
            <person name="Sun Y."/>
            <person name="Li W."/>
            <person name="Chen Y."/>
            <person name="Li Y."/>
            <person name="Zhang Y."/>
            <person name="Ai D."/>
            <person name="Zhao J."/>
            <person name="Shang C."/>
            <person name="Ma Y."/>
            <person name="Wu B."/>
            <person name="Wang M."/>
            <person name="Gao L."/>
            <person name="Sun D."/>
            <person name="Zhang P."/>
            <person name="Guo F."/>
            <person name="Wang W."/>
            <person name="Li Y."/>
            <person name="Wang J."/>
            <person name="Varshney R.K."/>
            <person name="Wang J."/>
            <person name="Ling H.Q."/>
            <person name="Wan P."/>
        </authorList>
    </citation>
    <scope>NUCLEOTIDE SEQUENCE</scope>
    <source>
        <strain evidence="3">cv. Jingnong 6</strain>
    </source>
</reference>
<dbReference type="Gramene" id="KOM26386">
    <property type="protein sequence ID" value="KOM26386"/>
    <property type="gene ID" value="LR48_Vigan263s000900"/>
</dbReference>
<protein>
    <recommendedName>
        <fullName evidence="4">Transmembrane protein</fullName>
    </recommendedName>
</protein>
<evidence type="ECO:0000256" key="1">
    <source>
        <dbReference type="SAM" id="Phobius"/>
    </source>
</evidence>